<dbReference type="GO" id="GO:0003700">
    <property type="term" value="F:DNA-binding transcription factor activity"/>
    <property type="evidence" value="ECO:0007669"/>
    <property type="project" value="InterPro"/>
</dbReference>
<evidence type="ECO:0000259" key="1">
    <source>
        <dbReference type="PROSITE" id="PS50995"/>
    </source>
</evidence>
<dbReference type="InterPro" id="IPR036390">
    <property type="entry name" value="WH_DNA-bd_sf"/>
</dbReference>
<dbReference type="InterPro" id="IPR036388">
    <property type="entry name" value="WH-like_DNA-bd_sf"/>
</dbReference>
<feature type="domain" description="HTH marR-type" evidence="1">
    <location>
        <begin position="9"/>
        <end position="145"/>
    </location>
</feature>
<name>A0A1H7G7L6_STRJI</name>
<accession>A0A1H7G7L6</accession>
<evidence type="ECO:0000313" key="3">
    <source>
        <dbReference type="Proteomes" id="UP000183015"/>
    </source>
</evidence>
<dbReference type="InterPro" id="IPR000835">
    <property type="entry name" value="HTH_MarR-typ"/>
</dbReference>
<dbReference type="PANTHER" id="PTHR33164">
    <property type="entry name" value="TRANSCRIPTIONAL REGULATOR, MARR FAMILY"/>
    <property type="match status" value="1"/>
</dbReference>
<dbReference type="EMBL" id="FOAZ01000001">
    <property type="protein sequence ID" value="SEK34139.1"/>
    <property type="molecule type" value="Genomic_DNA"/>
</dbReference>
<gene>
    <name evidence="2" type="ORF">SAMN05414137_101579</name>
</gene>
<dbReference type="PRINTS" id="PR00598">
    <property type="entry name" value="HTHMARR"/>
</dbReference>
<protein>
    <submittedName>
        <fullName evidence="2">DNA-binding transcriptional regulator, MarR family</fullName>
    </submittedName>
</protein>
<dbReference type="Gene3D" id="1.10.10.10">
    <property type="entry name" value="Winged helix-like DNA-binding domain superfamily/Winged helix DNA-binding domain"/>
    <property type="match status" value="1"/>
</dbReference>
<keyword evidence="3" id="KW-1185">Reference proteome</keyword>
<dbReference type="InterPro" id="IPR039422">
    <property type="entry name" value="MarR/SlyA-like"/>
</dbReference>
<dbReference type="eggNOG" id="COG1846">
    <property type="taxonomic scope" value="Bacteria"/>
</dbReference>
<dbReference type="Proteomes" id="UP000183015">
    <property type="component" value="Unassembled WGS sequence"/>
</dbReference>
<sequence>MDELVEHEGVVLWGLMGNVYRLINDRLRHDISEATGLDGSEFEFLLRLARFPDARGMATRVGETMGYSSAGTTKLVARLERKGLIERTRDPEDGRAYLVGMTDAGTEALRLGLEAHVPRLEAEVLGHLTDAQRGVLHTLLTRLDPTLRD</sequence>
<dbReference type="GO" id="GO:0006950">
    <property type="term" value="P:response to stress"/>
    <property type="evidence" value="ECO:0007669"/>
    <property type="project" value="TreeGrafter"/>
</dbReference>
<dbReference type="SUPFAM" id="SSF46785">
    <property type="entry name" value="Winged helix' DNA-binding domain"/>
    <property type="match status" value="1"/>
</dbReference>
<dbReference type="GO" id="GO:0003677">
    <property type="term" value="F:DNA binding"/>
    <property type="evidence" value="ECO:0007669"/>
    <property type="project" value="UniProtKB-KW"/>
</dbReference>
<reference evidence="3" key="1">
    <citation type="submission" date="2016-10" db="EMBL/GenBank/DDBJ databases">
        <authorList>
            <person name="Varghese N."/>
        </authorList>
    </citation>
    <scope>NUCLEOTIDE SEQUENCE [LARGE SCALE GENOMIC DNA]</scope>
    <source>
        <strain evidence="3">DSM 45096 / BCRC 16803 / CGMCC 4.1857 / CIP 109030 / JCM 12277 / KCTC 19219 / NBRC 100920 / 33214</strain>
    </source>
</reference>
<dbReference type="Pfam" id="PF12802">
    <property type="entry name" value="MarR_2"/>
    <property type="match status" value="1"/>
</dbReference>
<organism evidence="2 3">
    <name type="scientific">Streptacidiphilus jiangxiensis</name>
    <dbReference type="NCBI Taxonomy" id="235985"/>
    <lineage>
        <taxon>Bacteria</taxon>
        <taxon>Bacillati</taxon>
        <taxon>Actinomycetota</taxon>
        <taxon>Actinomycetes</taxon>
        <taxon>Kitasatosporales</taxon>
        <taxon>Streptomycetaceae</taxon>
        <taxon>Streptacidiphilus</taxon>
    </lineage>
</organism>
<evidence type="ECO:0000313" key="2">
    <source>
        <dbReference type="EMBL" id="SEK34139.1"/>
    </source>
</evidence>
<proteinExistence type="predicted"/>
<dbReference type="PANTHER" id="PTHR33164:SF43">
    <property type="entry name" value="HTH-TYPE TRANSCRIPTIONAL REPRESSOR YETL"/>
    <property type="match status" value="1"/>
</dbReference>
<dbReference type="AlphaFoldDB" id="A0A1H7G7L6"/>
<dbReference type="OrthoDB" id="4404499at2"/>
<keyword evidence="2" id="KW-0238">DNA-binding</keyword>
<dbReference type="SMART" id="SM00347">
    <property type="entry name" value="HTH_MARR"/>
    <property type="match status" value="1"/>
</dbReference>
<dbReference type="PROSITE" id="PS50995">
    <property type="entry name" value="HTH_MARR_2"/>
    <property type="match status" value="1"/>
</dbReference>
<dbReference type="RefSeq" id="WP_042456825.1">
    <property type="nucleotide sequence ID" value="NZ_BBPN01000044.1"/>
</dbReference>
<dbReference type="STRING" id="235985.SAMN05414137_101579"/>